<dbReference type="EMBL" id="JADZSC010000003">
    <property type="protein sequence ID" value="MBH0231376.1"/>
    <property type="molecule type" value="Genomic_DNA"/>
</dbReference>
<dbReference type="RefSeq" id="WP_197318002.1">
    <property type="nucleotide sequence ID" value="NZ_JADZSC010000003.1"/>
</dbReference>
<sequence>MWKDISKKEADKRFKELEEDNFTPKLRRNKFDHPLREHLLEIHENIIRQYELDEHNLNKNTYLYDFQFGLRMYSFFNSTNEFKMSAQEASSDGIWRHISLYIIPDIVFKRWGSNDNRFYKNPRRIWVKTLWWYVFLSWQGNQEDTEAILRHNTTDDLVQLVERAGSNGYRIDLSREIMKYYGSIPTDSELRSRNLFRKVMKLNTAKTNTLEPGLIDGGIEAYVRDLFGHFVNEKQLQKQ</sequence>
<organism evidence="1 2">
    <name type="scientific">Halobacillus yeomjeoni</name>
    <dbReference type="NCBI Taxonomy" id="311194"/>
    <lineage>
        <taxon>Bacteria</taxon>
        <taxon>Bacillati</taxon>
        <taxon>Bacillota</taxon>
        <taxon>Bacilli</taxon>
        <taxon>Bacillales</taxon>
        <taxon>Bacillaceae</taxon>
        <taxon>Halobacillus</taxon>
    </lineage>
</organism>
<proteinExistence type="predicted"/>
<gene>
    <name evidence="1" type="ORF">H0267_14205</name>
</gene>
<dbReference type="InterPro" id="IPR045920">
    <property type="entry name" value="DUF6339"/>
</dbReference>
<dbReference type="AlphaFoldDB" id="A0A931MWK3"/>
<name>A0A931MWK3_9BACI</name>
<evidence type="ECO:0000313" key="1">
    <source>
        <dbReference type="EMBL" id="MBH0231376.1"/>
    </source>
</evidence>
<accession>A0A931MWK3</accession>
<dbReference type="Pfam" id="PF19866">
    <property type="entry name" value="DUF6339"/>
    <property type="match status" value="1"/>
</dbReference>
<keyword evidence="2" id="KW-1185">Reference proteome</keyword>
<evidence type="ECO:0000313" key="2">
    <source>
        <dbReference type="Proteomes" id="UP000614490"/>
    </source>
</evidence>
<reference evidence="1 2" key="1">
    <citation type="journal article" date="2005" name="Int. J. Syst. Evol. Microbiol.">
        <title>Halobacillus yeomjeoni sp. nov., isolated from a marine solar saltern in Korea.</title>
        <authorList>
            <person name="Yoon J.H."/>
            <person name="Kang S.J."/>
            <person name="Lee C.H."/>
            <person name="Oh H.W."/>
            <person name="Oh T.K."/>
        </authorList>
    </citation>
    <scope>NUCLEOTIDE SEQUENCE [LARGE SCALE GENOMIC DNA]</scope>
    <source>
        <strain evidence="1 2">KCTC 3957</strain>
    </source>
</reference>
<protein>
    <submittedName>
        <fullName evidence="1">Uncharacterized protein</fullName>
    </submittedName>
</protein>
<comment type="caution">
    <text evidence="1">The sequence shown here is derived from an EMBL/GenBank/DDBJ whole genome shotgun (WGS) entry which is preliminary data.</text>
</comment>
<dbReference type="Proteomes" id="UP000614490">
    <property type="component" value="Unassembled WGS sequence"/>
</dbReference>